<dbReference type="AlphaFoldDB" id="A0AAD5M1Y9"/>
<gene>
    <name evidence="1" type="ORF">KIN20_006563</name>
</gene>
<sequence length="81" mass="9560">MERPWVLVPSGPSRFLPDVGRRKFEEINDLKNISPDSKLKTAQYALERNATAKNAQRKSNYLRDLKYDKFEYSERKVALRD</sequence>
<organism evidence="1 2">
    <name type="scientific">Parelaphostrongylus tenuis</name>
    <name type="common">Meningeal worm</name>
    <dbReference type="NCBI Taxonomy" id="148309"/>
    <lineage>
        <taxon>Eukaryota</taxon>
        <taxon>Metazoa</taxon>
        <taxon>Ecdysozoa</taxon>
        <taxon>Nematoda</taxon>
        <taxon>Chromadorea</taxon>
        <taxon>Rhabditida</taxon>
        <taxon>Rhabditina</taxon>
        <taxon>Rhabditomorpha</taxon>
        <taxon>Strongyloidea</taxon>
        <taxon>Metastrongylidae</taxon>
        <taxon>Parelaphostrongylus</taxon>
    </lineage>
</organism>
<evidence type="ECO:0000313" key="2">
    <source>
        <dbReference type="Proteomes" id="UP001196413"/>
    </source>
</evidence>
<name>A0AAD5M1Y9_PARTN</name>
<dbReference type="Proteomes" id="UP001196413">
    <property type="component" value="Unassembled WGS sequence"/>
</dbReference>
<proteinExistence type="predicted"/>
<dbReference type="EMBL" id="JAHQIW010000932">
    <property type="protein sequence ID" value="KAJ1350700.1"/>
    <property type="molecule type" value="Genomic_DNA"/>
</dbReference>
<accession>A0AAD5M1Y9</accession>
<evidence type="ECO:0000313" key="1">
    <source>
        <dbReference type="EMBL" id="KAJ1350700.1"/>
    </source>
</evidence>
<reference evidence="1" key="1">
    <citation type="submission" date="2021-06" db="EMBL/GenBank/DDBJ databases">
        <title>Parelaphostrongylus tenuis whole genome reference sequence.</title>
        <authorList>
            <person name="Garwood T.J."/>
            <person name="Larsen P.A."/>
            <person name="Fountain-Jones N.M."/>
            <person name="Garbe J.R."/>
            <person name="Macchietto M.G."/>
            <person name="Kania S.A."/>
            <person name="Gerhold R.W."/>
            <person name="Richards J.E."/>
            <person name="Wolf T.M."/>
        </authorList>
    </citation>
    <scope>NUCLEOTIDE SEQUENCE</scope>
    <source>
        <strain evidence="1">MNPRO001-30</strain>
        <tissue evidence="1">Meninges</tissue>
    </source>
</reference>
<protein>
    <submittedName>
        <fullName evidence="1">Uncharacterized protein</fullName>
    </submittedName>
</protein>
<comment type="caution">
    <text evidence="1">The sequence shown here is derived from an EMBL/GenBank/DDBJ whole genome shotgun (WGS) entry which is preliminary data.</text>
</comment>
<keyword evidence="2" id="KW-1185">Reference proteome</keyword>